<keyword evidence="3" id="KW-1185">Reference proteome</keyword>
<feature type="region of interest" description="Disordered" evidence="1">
    <location>
        <begin position="181"/>
        <end position="204"/>
    </location>
</feature>
<dbReference type="OrthoDB" id="7852579at2"/>
<name>A0A1E2RY10_9HYPH</name>
<dbReference type="EMBL" id="MASI01000004">
    <property type="protein sequence ID" value="ODA67113.1"/>
    <property type="molecule type" value="Genomic_DNA"/>
</dbReference>
<protein>
    <recommendedName>
        <fullName evidence="4">Phage DNA packaging protein Nu1</fullName>
    </recommendedName>
</protein>
<evidence type="ECO:0000313" key="3">
    <source>
        <dbReference type="Proteomes" id="UP000095087"/>
    </source>
</evidence>
<evidence type="ECO:0000256" key="1">
    <source>
        <dbReference type="SAM" id="MobiDB-lite"/>
    </source>
</evidence>
<proteinExistence type="predicted"/>
<dbReference type="RefSeq" id="WP_069095136.1">
    <property type="nucleotide sequence ID" value="NZ_MASI01000004.1"/>
</dbReference>
<gene>
    <name evidence="2" type="ORF">A7A08_01859</name>
</gene>
<sequence length="204" mass="22333">MEKTIITKGEYARLKGRAPSCVSNWIAEGKITPAALAGTGTRAKIWVERADADLEERLDPAQQIAQERTAFAAQPISSNDASSKASGADGDFVRAERKARAAKAVNEARFAQLKAEKESGRWIETEMAQRAWRQELSQLIDEFETFLTSTLARTLAEAHDLDAKALSIEIRDLYHAHRRKAAARAKEELSTEAELPAPAGSEAA</sequence>
<dbReference type="Proteomes" id="UP000095087">
    <property type="component" value="Unassembled WGS sequence"/>
</dbReference>
<accession>A0A1E2RY10</accession>
<evidence type="ECO:0008006" key="4">
    <source>
        <dbReference type="Google" id="ProtNLM"/>
    </source>
</evidence>
<reference evidence="2 3" key="1">
    <citation type="submission" date="2016-07" db="EMBL/GenBank/DDBJ databases">
        <title>Draft genome sequence of Methyloligella halotolerans C2T (VKM B-2706T=CCUG 61687T=DSM 25045T), a halotolerant polyhydroxybutyrate accumulating methylotroph.</title>
        <authorList>
            <person name="Vasilenko O.V."/>
            <person name="Doronina N.V."/>
            <person name="Poroshina M.N."/>
            <person name="Tarlachkov S.V."/>
            <person name="Trotsenko Y.A."/>
        </authorList>
    </citation>
    <scope>NUCLEOTIDE SEQUENCE [LARGE SCALE GENOMIC DNA]</scope>
    <source>
        <strain evidence="2 3">VKM B-2706</strain>
    </source>
</reference>
<evidence type="ECO:0000313" key="2">
    <source>
        <dbReference type="EMBL" id="ODA67113.1"/>
    </source>
</evidence>
<dbReference type="AlphaFoldDB" id="A0A1E2RY10"/>
<organism evidence="2 3">
    <name type="scientific">Methyloligella halotolerans</name>
    <dbReference type="NCBI Taxonomy" id="1177755"/>
    <lineage>
        <taxon>Bacteria</taxon>
        <taxon>Pseudomonadati</taxon>
        <taxon>Pseudomonadota</taxon>
        <taxon>Alphaproteobacteria</taxon>
        <taxon>Hyphomicrobiales</taxon>
        <taxon>Hyphomicrobiaceae</taxon>
        <taxon>Methyloligella</taxon>
    </lineage>
</organism>
<comment type="caution">
    <text evidence="2">The sequence shown here is derived from an EMBL/GenBank/DDBJ whole genome shotgun (WGS) entry which is preliminary data.</text>
</comment>